<proteinExistence type="predicted"/>
<protein>
    <submittedName>
        <fullName evidence="1">Uncharacterized protein</fullName>
    </submittedName>
</protein>
<organism evidence="1 2">
    <name type="scientific">Paludibacterium denitrificans</name>
    <dbReference type="NCBI Taxonomy" id="2675226"/>
    <lineage>
        <taxon>Bacteria</taxon>
        <taxon>Pseudomonadati</taxon>
        <taxon>Pseudomonadota</taxon>
        <taxon>Betaproteobacteria</taxon>
        <taxon>Neisseriales</taxon>
        <taxon>Chromobacteriaceae</taxon>
        <taxon>Paludibacterium</taxon>
    </lineage>
</organism>
<keyword evidence="2" id="KW-1185">Reference proteome</keyword>
<dbReference type="EMBL" id="WLYX01000002">
    <property type="protein sequence ID" value="MTD34222.1"/>
    <property type="molecule type" value="Genomic_DNA"/>
</dbReference>
<comment type="caution">
    <text evidence="1">The sequence shown here is derived from an EMBL/GenBank/DDBJ whole genome shotgun (WGS) entry which is preliminary data.</text>
</comment>
<reference evidence="1 2" key="1">
    <citation type="submission" date="2019-11" db="EMBL/GenBank/DDBJ databases">
        <title>Draft genome sequence of Paludibacterium sp. dN18-1.</title>
        <authorList>
            <person name="Im W.-T."/>
        </authorList>
    </citation>
    <scope>NUCLEOTIDE SEQUENCE [LARGE SCALE GENOMIC DNA]</scope>
    <source>
        <strain evidence="2">dN 18-1</strain>
    </source>
</reference>
<dbReference type="Proteomes" id="UP000446658">
    <property type="component" value="Unassembled WGS sequence"/>
</dbReference>
<dbReference type="AlphaFoldDB" id="A0A844GEN8"/>
<evidence type="ECO:0000313" key="2">
    <source>
        <dbReference type="Proteomes" id="UP000446658"/>
    </source>
</evidence>
<accession>A0A844GEN8</accession>
<evidence type="ECO:0000313" key="1">
    <source>
        <dbReference type="EMBL" id="MTD34222.1"/>
    </source>
</evidence>
<name>A0A844GEN8_9NEIS</name>
<dbReference type="RefSeq" id="WP_230371666.1">
    <property type="nucleotide sequence ID" value="NZ_WLYX01000002.1"/>
</dbReference>
<gene>
    <name evidence="1" type="ORF">GKE73_17860</name>
</gene>
<sequence length="77" mass="8378">MGIATVFDGPVAIQLGQKVGKMTVHAQTPTGENGKGTCFSRKSGGCFSIVADKQKKNDFHHFMALLMGWMPPDRIVR</sequence>